<proteinExistence type="predicted"/>
<evidence type="ECO:0000313" key="2">
    <source>
        <dbReference type="Proteomes" id="UP001210211"/>
    </source>
</evidence>
<reference evidence="1 2" key="1">
    <citation type="journal article" date="2022" name="Cell">
        <title>Repeat-based holocentromeres influence genome architecture and karyotype evolution.</title>
        <authorList>
            <person name="Hofstatter P.G."/>
            <person name="Thangavel G."/>
            <person name="Lux T."/>
            <person name="Neumann P."/>
            <person name="Vondrak T."/>
            <person name="Novak P."/>
            <person name="Zhang M."/>
            <person name="Costa L."/>
            <person name="Castellani M."/>
            <person name="Scott A."/>
            <person name="Toegelov H."/>
            <person name="Fuchs J."/>
            <person name="Mata-Sucre Y."/>
            <person name="Dias Y."/>
            <person name="Vanzela A.L.L."/>
            <person name="Huettel B."/>
            <person name="Almeida C.C.S."/>
            <person name="Simkova H."/>
            <person name="Souza G."/>
            <person name="Pedrosa-Harand A."/>
            <person name="Macas J."/>
            <person name="Mayer K.F.X."/>
            <person name="Houben A."/>
            <person name="Marques A."/>
        </authorList>
    </citation>
    <scope>NUCLEOTIDE SEQUENCE [LARGE SCALE GENOMIC DNA]</scope>
    <source>
        <strain evidence="1">RhyTen1mFocal</strain>
    </source>
</reference>
<dbReference type="PANTHER" id="PTHR33883:SF10">
    <property type="entry name" value="WPP DOMAIN-ASSOCIATED PROTEIN"/>
    <property type="match status" value="1"/>
</dbReference>
<evidence type="ECO:0000313" key="1">
    <source>
        <dbReference type="EMBL" id="KAJ3685347.1"/>
    </source>
</evidence>
<dbReference type="Proteomes" id="UP001210211">
    <property type="component" value="Unassembled WGS sequence"/>
</dbReference>
<sequence>MEYTTFDSAILTTPSTPDIKEIQFLRNGNGCISISNDNSSSIYSENRFLEDFDTYWDELGDRLSISQTVHDSVMREMVKAVCEEAKDKIISKEREISLLTSRLNKYKNIDVDMKIPNFSVIDDEITRAVFRLRQGLMEAGMDLCYQEQFQRFRASIEEQIQALKGEEQEGKIDDLFSVWSFGFEQINHIFGVLKSTIVENHWEHELQKEVSGIVFRSYFEGFYEEFETKLQEKLGAWKSVLQEFNTLREELNLISKSLLESDIISSAVKVKDHDVSTVSGTEKTSIEKEMATLEVYLKHMSKEDTIDYFKGEITKMRRQHETAMHEKTEELFKLKRELLKVKNSAPLRKDKDFEYIKQRLPEVIAKLDEVMLKEVQLRVSCADKVEEMRRLECRINHLVSENRNLKDLLQDSRKAQFLSDEGFLGNALKLSTETEVLKGGIDCLLGENKNLRDLLENTRKVQSLSEEKLLGRIDELSAEVEDFRILSEVGTMVNQTLLAEIFYESSSKFEDLKTQMDIVHKRSSIADQKQRKEKPSVRIDQHIQKLNEIVSVYLDENEKFTIETDSRLAKQNRKIELITGDIETLREKLKTQFDPTSDSKREIELTKCKLHEALVQATRYEMELEKQRGLIDRNRKENQKMTSLFQRKEKEGKLVIDFVSDFMEKFLAKLTEFENRLQHSIGNSENRLRSLATQIGTLAQQSSQSRRNELLYKQMLEIRTSNLAKAEAEVDLLGDEVDALMSLLGKIYIALDHYSPVFVHYPGVMEVLKLVKRELQGEI</sequence>
<comment type="caution">
    <text evidence="1">The sequence shown here is derived from an EMBL/GenBank/DDBJ whole genome shotgun (WGS) entry which is preliminary data.</text>
</comment>
<name>A0AAD5WB21_9POAL</name>
<dbReference type="InterPro" id="IPR037490">
    <property type="entry name" value="WAP"/>
</dbReference>
<dbReference type="PANTHER" id="PTHR33883">
    <property type="entry name" value="WPP DOMAIN-ASSOCIATED PROTEIN"/>
    <property type="match status" value="1"/>
</dbReference>
<evidence type="ECO:0008006" key="3">
    <source>
        <dbReference type="Google" id="ProtNLM"/>
    </source>
</evidence>
<dbReference type="EMBL" id="JAMRDG010000002">
    <property type="protein sequence ID" value="KAJ3685347.1"/>
    <property type="molecule type" value="Genomic_DNA"/>
</dbReference>
<gene>
    <name evidence="1" type="ORF">LUZ61_014511</name>
</gene>
<organism evidence="1 2">
    <name type="scientific">Rhynchospora tenuis</name>
    <dbReference type="NCBI Taxonomy" id="198213"/>
    <lineage>
        <taxon>Eukaryota</taxon>
        <taxon>Viridiplantae</taxon>
        <taxon>Streptophyta</taxon>
        <taxon>Embryophyta</taxon>
        <taxon>Tracheophyta</taxon>
        <taxon>Spermatophyta</taxon>
        <taxon>Magnoliopsida</taxon>
        <taxon>Liliopsida</taxon>
        <taxon>Poales</taxon>
        <taxon>Cyperaceae</taxon>
        <taxon>Cyperoideae</taxon>
        <taxon>Rhynchosporeae</taxon>
        <taxon>Rhynchospora</taxon>
    </lineage>
</organism>
<dbReference type="AlphaFoldDB" id="A0AAD5WB21"/>
<keyword evidence="2" id="KW-1185">Reference proteome</keyword>
<protein>
    <recommendedName>
        <fullName evidence="3">WPP domain-associated protein</fullName>
    </recommendedName>
</protein>
<accession>A0AAD5WB21</accession>